<evidence type="ECO:0000313" key="2">
    <source>
        <dbReference type="EMBL" id="KAI9251454.1"/>
    </source>
</evidence>
<evidence type="ECO:0000313" key="3">
    <source>
        <dbReference type="Proteomes" id="UP001209540"/>
    </source>
</evidence>
<organism evidence="2 3">
    <name type="scientific">Phascolomyces articulosus</name>
    <dbReference type="NCBI Taxonomy" id="60185"/>
    <lineage>
        <taxon>Eukaryota</taxon>
        <taxon>Fungi</taxon>
        <taxon>Fungi incertae sedis</taxon>
        <taxon>Mucoromycota</taxon>
        <taxon>Mucoromycotina</taxon>
        <taxon>Mucoromycetes</taxon>
        <taxon>Mucorales</taxon>
        <taxon>Lichtheimiaceae</taxon>
        <taxon>Phascolomyces</taxon>
    </lineage>
</organism>
<accession>A0AAD5JRT4</accession>
<name>A0AAD5JRT4_9FUNG</name>
<feature type="domain" description="F-box" evidence="1">
    <location>
        <begin position="1"/>
        <end position="48"/>
    </location>
</feature>
<comment type="caution">
    <text evidence="2">The sequence shown here is derived from an EMBL/GenBank/DDBJ whole genome shotgun (WGS) entry which is preliminary data.</text>
</comment>
<dbReference type="AlphaFoldDB" id="A0AAD5JRT4"/>
<evidence type="ECO:0000259" key="1">
    <source>
        <dbReference type="PROSITE" id="PS50181"/>
    </source>
</evidence>
<dbReference type="Gene3D" id="1.20.1280.50">
    <property type="match status" value="1"/>
</dbReference>
<dbReference type="SUPFAM" id="SSF81383">
    <property type="entry name" value="F-box domain"/>
    <property type="match status" value="1"/>
</dbReference>
<dbReference type="Pfam" id="PF12937">
    <property type="entry name" value="F-box-like"/>
    <property type="match status" value="1"/>
</dbReference>
<dbReference type="EMBL" id="JAIXMP010000030">
    <property type="protein sequence ID" value="KAI9251454.1"/>
    <property type="molecule type" value="Genomic_DNA"/>
</dbReference>
<sequence>MLLYLPNELLLHILTYINKENHLDLVSIASTCLRLNKLVTDRTIWSGPVNVILDRWSQDTTKQLALMLAREQQQSGTDSNDNDDKAIMVKKDPSYRTTHITVAIEQAESSWPIYLLKNIFEMQQRKQQHLTDIHIYIPAIMHMSLIENALLCYDGSIQSLILRDTTTTTTTDTITSDVNEEEEDMNNNNNNDRRNNYYTPSIEPCVRQWISKSKHTLKNIELPSFPLHWLPTHDLAQLESLTILAAASLDAHQLRQDLPSLKHLTLHLEQADHFSFVRPLLTNKLLYPWIESLTVICQDDLKLSLDQNELTECLMTIKGLSRVNAGWDMVVVDTL</sequence>
<gene>
    <name evidence="2" type="ORF">BDA99DRAFT_575178</name>
</gene>
<dbReference type="PROSITE" id="PS50181">
    <property type="entry name" value="FBOX"/>
    <property type="match status" value="1"/>
</dbReference>
<proteinExistence type="predicted"/>
<dbReference type="Proteomes" id="UP001209540">
    <property type="component" value="Unassembled WGS sequence"/>
</dbReference>
<dbReference type="InterPro" id="IPR036047">
    <property type="entry name" value="F-box-like_dom_sf"/>
</dbReference>
<reference evidence="2" key="1">
    <citation type="journal article" date="2022" name="IScience">
        <title>Evolution of zygomycete secretomes and the origins of terrestrial fungal ecologies.</title>
        <authorList>
            <person name="Chang Y."/>
            <person name="Wang Y."/>
            <person name="Mondo S."/>
            <person name="Ahrendt S."/>
            <person name="Andreopoulos W."/>
            <person name="Barry K."/>
            <person name="Beard J."/>
            <person name="Benny G.L."/>
            <person name="Blankenship S."/>
            <person name="Bonito G."/>
            <person name="Cuomo C."/>
            <person name="Desiro A."/>
            <person name="Gervers K.A."/>
            <person name="Hundley H."/>
            <person name="Kuo A."/>
            <person name="LaButti K."/>
            <person name="Lang B.F."/>
            <person name="Lipzen A."/>
            <person name="O'Donnell K."/>
            <person name="Pangilinan J."/>
            <person name="Reynolds N."/>
            <person name="Sandor L."/>
            <person name="Smith M.E."/>
            <person name="Tsang A."/>
            <person name="Grigoriev I.V."/>
            <person name="Stajich J.E."/>
            <person name="Spatafora J.W."/>
        </authorList>
    </citation>
    <scope>NUCLEOTIDE SEQUENCE</scope>
    <source>
        <strain evidence="2">RSA 2281</strain>
    </source>
</reference>
<keyword evidence="3" id="KW-1185">Reference proteome</keyword>
<protein>
    <recommendedName>
        <fullName evidence="1">F-box domain-containing protein</fullName>
    </recommendedName>
</protein>
<reference evidence="2" key="2">
    <citation type="submission" date="2023-02" db="EMBL/GenBank/DDBJ databases">
        <authorList>
            <consortium name="DOE Joint Genome Institute"/>
            <person name="Mondo S.J."/>
            <person name="Chang Y."/>
            <person name="Wang Y."/>
            <person name="Ahrendt S."/>
            <person name="Andreopoulos W."/>
            <person name="Barry K."/>
            <person name="Beard J."/>
            <person name="Benny G.L."/>
            <person name="Blankenship S."/>
            <person name="Bonito G."/>
            <person name="Cuomo C."/>
            <person name="Desiro A."/>
            <person name="Gervers K.A."/>
            <person name="Hundley H."/>
            <person name="Kuo A."/>
            <person name="LaButti K."/>
            <person name="Lang B.F."/>
            <person name="Lipzen A."/>
            <person name="O'Donnell K."/>
            <person name="Pangilinan J."/>
            <person name="Reynolds N."/>
            <person name="Sandor L."/>
            <person name="Smith M.W."/>
            <person name="Tsang A."/>
            <person name="Grigoriev I.V."/>
            <person name="Stajich J.E."/>
            <person name="Spatafora J.W."/>
        </authorList>
    </citation>
    <scope>NUCLEOTIDE SEQUENCE</scope>
    <source>
        <strain evidence="2">RSA 2281</strain>
    </source>
</reference>
<dbReference type="InterPro" id="IPR001810">
    <property type="entry name" value="F-box_dom"/>
</dbReference>